<sequence>MRRMARIYKQSDTNLPSPHQRAHDDEASPLRIKRRASRATEPKEISDLELEAFDAELDTPTKYNGPTTGSKRSYMSKFNVSRTSSLSQKSDTSSKPLEKWWRPGIPLTQQFKAITLAWVNLMYLFVPAGFAVYCTRQNPATIFVISFMALFSTTNTLEFEVEETMKYFNDTPAALISFSFGYAISLPPL</sequence>
<keyword evidence="2" id="KW-0472">Membrane</keyword>
<keyword evidence="4" id="KW-1185">Reference proteome</keyword>
<organism evidence="3 4">
    <name type="scientific">Polychaeton citri CBS 116435</name>
    <dbReference type="NCBI Taxonomy" id="1314669"/>
    <lineage>
        <taxon>Eukaryota</taxon>
        <taxon>Fungi</taxon>
        <taxon>Dikarya</taxon>
        <taxon>Ascomycota</taxon>
        <taxon>Pezizomycotina</taxon>
        <taxon>Dothideomycetes</taxon>
        <taxon>Dothideomycetidae</taxon>
        <taxon>Capnodiales</taxon>
        <taxon>Capnodiaceae</taxon>
        <taxon>Polychaeton</taxon>
    </lineage>
</organism>
<comment type="caution">
    <text evidence="3">The sequence shown here is derived from an EMBL/GenBank/DDBJ whole genome shotgun (WGS) entry which is preliminary data.</text>
</comment>
<protein>
    <submittedName>
        <fullName evidence="3">Uncharacterized protein</fullName>
    </submittedName>
</protein>
<reference evidence="3" key="1">
    <citation type="journal article" date="2020" name="Stud. Mycol.">
        <title>101 Dothideomycetes genomes: a test case for predicting lifestyles and emergence of pathogens.</title>
        <authorList>
            <person name="Haridas S."/>
            <person name="Albert R."/>
            <person name="Binder M."/>
            <person name="Bloem J."/>
            <person name="Labutti K."/>
            <person name="Salamov A."/>
            <person name="Andreopoulos B."/>
            <person name="Baker S."/>
            <person name="Barry K."/>
            <person name="Bills G."/>
            <person name="Bluhm B."/>
            <person name="Cannon C."/>
            <person name="Castanera R."/>
            <person name="Culley D."/>
            <person name="Daum C."/>
            <person name="Ezra D."/>
            <person name="Gonzalez J."/>
            <person name="Henrissat B."/>
            <person name="Kuo A."/>
            <person name="Liang C."/>
            <person name="Lipzen A."/>
            <person name="Lutzoni F."/>
            <person name="Magnuson J."/>
            <person name="Mondo S."/>
            <person name="Nolan M."/>
            <person name="Ohm R."/>
            <person name="Pangilinan J."/>
            <person name="Park H.-J."/>
            <person name="Ramirez L."/>
            <person name="Alfaro M."/>
            <person name="Sun H."/>
            <person name="Tritt A."/>
            <person name="Yoshinaga Y."/>
            <person name="Zwiers L.-H."/>
            <person name="Turgeon B."/>
            <person name="Goodwin S."/>
            <person name="Spatafora J."/>
            <person name="Crous P."/>
            <person name="Grigoriev I."/>
        </authorList>
    </citation>
    <scope>NUCLEOTIDE SEQUENCE</scope>
    <source>
        <strain evidence="3">CBS 116435</strain>
    </source>
</reference>
<dbReference type="Proteomes" id="UP000799441">
    <property type="component" value="Unassembled WGS sequence"/>
</dbReference>
<gene>
    <name evidence="3" type="ORF">K431DRAFT_294121</name>
</gene>
<accession>A0A9P4UQ58</accession>
<dbReference type="AlphaFoldDB" id="A0A9P4UQ58"/>
<keyword evidence="2" id="KW-0812">Transmembrane</keyword>
<keyword evidence="2" id="KW-1133">Transmembrane helix</keyword>
<feature type="transmembrane region" description="Helical" evidence="2">
    <location>
        <begin position="139"/>
        <end position="157"/>
    </location>
</feature>
<feature type="region of interest" description="Disordered" evidence="1">
    <location>
        <begin position="1"/>
        <end position="43"/>
    </location>
</feature>
<proteinExistence type="predicted"/>
<evidence type="ECO:0000313" key="4">
    <source>
        <dbReference type="Proteomes" id="UP000799441"/>
    </source>
</evidence>
<evidence type="ECO:0000256" key="1">
    <source>
        <dbReference type="SAM" id="MobiDB-lite"/>
    </source>
</evidence>
<name>A0A9P4UQ58_9PEZI</name>
<evidence type="ECO:0000256" key="2">
    <source>
        <dbReference type="SAM" id="Phobius"/>
    </source>
</evidence>
<evidence type="ECO:0000313" key="3">
    <source>
        <dbReference type="EMBL" id="KAF2721528.1"/>
    </source>
</evidence>
<dbReference type="EMBL" id="MU003789">
    <property type="protein sequence ID" value="KAF2721528.1"/>
    <property type="molecule type" value="Genomic_DNA"/>
</dbReference>
<feature type="transmembrane region" description="Helical" evidence="2">
    <location>
        <begin position="113"/>
        <end position="133"/>
    </location>
</feature>